<dbReference type="GeneID" id="43635676"/>
<evidence type="ECO:0000259" key="8">
    <source>
        <dbReference type="PROSITE" id="PS50048"/>
    </source>
</evidence>
<dbReference type="CDD" id="cd00067">
    <property type="entry name" value="GAL4"/>
    <property type="match status" value="1"/>
</dbReference>
<dbReference type="Pfam" id="PF00172">
    <property type="entry name" value="Zn_clus"/>
    <property type="match status" value="1"/>
</dbReference>
<evidence type="ECO:0000313" key="9">
    <source>
        <dbReference type="EMBL" id="KAE8135122.1"/>
    </source>
</evidence>
<name>A0A5N6SKB0_ASPPS</name>
<evidence type="ECO:0000256" key="6">
    <source>
        <dbReference type="ARBA" id="ARBA00023242"/>
    </source>
</evidence>
<evidence type="ECO:0000313" key="10">
    <source>
        <dbReference type="Proteomes" id="UP000325672"/>
    </source>
</evidence>
<keyword evidence="1" id="KW-0479">Metal-binding</keyword>
<accession>A0A5N6SKB0</accession>
<dbReference type="Proteomes" id="UP000325672">
    <property type="component" value="Unassembled WGS sequence"/>
</dbReference>
<dbReference type="PROSITE" id="PS50048">
    <property type="entry name" value="ZN2_CY6_FUNGAL_2"/>
    <property type="match status" value="1"/>
</dbReference>
<evidence type="ECO:0000256" key="4">
    <source>
        <dbReference type="ARBA" id="ARBA00023125"/>
    </source>
</evidence>
<dbReference type="GO" id="GO:0003677">
    <property type="term" value="F:DNA binding"/>
    <property type="evidence" value="ECO:0007669"/>
    <property type="project" value="UniProtKB-KW"/>
</dbReference>
<keyword evidence="4" id="KW-0238">DNA-binding</keyword>
<dbReference type="SUPFAM" id="SSF57701">
    <property type="entry name" value="Zn2/Cys6 DNA-binding domain"/>
    <property type="match status" value="1"/>
</dbReference>
<reference evidence="9 10" key="1">
    <citation type="submission" date="2019-04" db="EMBL/GenBank/DDBJ databases">
        <title>Friends and foes A comparative genomics study of 23 Aspergillus species from section Flavi.</title>
        <authorList>
            <consortium name="DOE Joint Genome Institute"/>
            <person name="Kjaerbolling I."/>
            <person name="Vesth T."/>
            <person name="Frisvad J.C."/>
            <person name="Nybo J.L."/>
            <person name="Theobald S."/>
            <person name="Kildgaard S."/>
            <person name="Isbrandt T."/>
            <person name="Kuo A."/>
            <person name="Sato A."/>
            <person name="Lyhne E.K."/>
            <person name="Kogle M.E."/>
            <person name="Wiebenga A."/>
            <person name="Kun R.S."/>
            <person name="Lubbers R.J."/>
            <person name="Makela M.R."/>
            <person name="Barry K."/>
            <person name="Chovatia M."/>
            <person name="Clum A."/>
            <person name="Daum C."/>
            <person name="Haridas S."/>
            <person name="He G."/>
            <person name="LaButti K."/>
            <person name="Lipzen A."/>
            <person name="Mondo S."/>
            <person name="Riley R."/>
            <person name="Salamov A."/>
            <person name="Simmons B.A."/>
            <person name="Magnuson J.K."/>
            <person name="Henrissat B."/>
            <person name="Mortensen U.H."/>
            <person name="Larsen T.O."/>
            <person name="Devries R.P."/>
            <person name="Grigoriev I.V."/>
            <person name="Machida M."/>
            <person name="Baker S.E."/>
            <person name="Andersen M.R."/>
        </authorList>
    </citation>
    <scope>NUCLEOTIDE SEQUENCE [LARGE SCALE GENOMIC DNA]</scope>
    <source>
        <strain evidence="9 10">CBS 117625</strain>
    </source>
</reference>
<feature type="compositionally biased region" description="Polar residues" evidence="7">
    <location>
        <begin position="157"/>
        <end position="172"/>
    </location>
</feature>
<dbReference type="CDD" id="cd12148">
    <property type="entry name" value="fungal_TF_MHR"/>
    <property type="match status" value="1"/>
</dbReference>
<dbReference type="SMART" id="SM00066">
    <property type="entry name" value="GAL4"/>
    <property type="match status" value="1"/>
</dbReference>
<dbReference type="OrthoDB" id="5121955at2759"/>
<proteinExistence type="predicted"/>
<dbReference type="InterPro" id="IPR052073">
    <property type="entry name" value="Amide_Lactam_Regulators"/>
</dbReference>
<dbReference type="EMBL" id="ML743596">
    <property type="protein sequence ID" value="KAE8135122.1"/>
    <property type="molecule type" value="Genomic_DNA"/>
</dbReference>
<dbReference type="PANTHER" id="PTHR47171:SF1">
    <property type="entry name" value="ZN(II)2CYS6 TRANSCRIPTION FACTOR (EUROFUNG)"/>
    <property type="match status" value="1"/>
</dbReference>
<keyword evidence="5" id="KW-0804">Transcription</keyword>
<evidence type="ECO:0000256" key="2">
    <source>
        <dbReference type="ARBA" id="ARBA00022833"/>
    </source>
</evidence>
<evidence type="ECO:0000256" key="1">
    <source>
        <dbReference type="ARBA" id="ARBA00022723"/>
    </source>
</evidence>
<dbReference type="InterPro" id="IPR001138">
    <property type="entry name" value="Zn2Cys6_DnaBD"/>
</dbReference>
<dbReference type="Gene3D" id="4.10.240.10">
    <property type="entry name" value="Zn(2)-C6 fungal-type DNA-binding domain"/>
    <property type="match status" value="1"/>
</dbReference>
<gene>
    <name evidence="9" type="ORF">BDV38DRAFT_142636</name>
</gene>
<keyword evidence="10" id="KW-1185">Reference proteome</keyword>
<dbReference type="Pfam" id="PF04082">
    <property type="entry name" value="Fungal_trans"/>
    <property type="match status" value="1"/>
</dbReference>
<keyword evidence="6" id="KW-0539">Nucleus</keyword>
<dbReference type="SMART" id="SM00906">
    <property type="entry name" value="Fungal_trans"/>
    <property type="match status" value="1"/>
</dbReference>
<dbReference type="AlphaFoldDB" id="A0A5N6SKB0"/>
<evidence type="ECO:0000256" key="7">
    <source>
        <dbReference type="SAM" id="MobiDB-lite"/>
    </source>
</evidence>
<keyword evidence="3" id="KW-0805">Transcription regulation</keyword>
<organism evidence="9 10">
    <name type="scientific">Aspergillus pseudotamarii</name>
    <dbReference type="NCBI Taxonomy" id="132259"/>
    <lineage>
        <taxon>Eukaryota</taxon>
        <taxon>Fungi</taxon>
        <taxon>Dikarya</taxon>
        <taxon>Ascomycota</taxon>
        <taxon>Pezizomycotina</taxon>
        <taxon>Eurotiomycetes</taxon>
        <taxon>Eurotiomycetidae</taxon>
        <taxon>Eurotiales</taxon>
        <taxon>Aspergillaceae</taxon>
        <taxon>Aspergillus</taxon>
        <taxon>Aspergillus subgen. Circumdati</taxon>
    </lineage>
</organism>
<keyword evidence="2" id="KW-0862">Zinc</keyword>
<dbReference type="GO" id="GO:0008270">
    <property type="term" value="F:zinc ion binding"/>
    <property type="evidence" value="ECO:0007669"/>
    <property type="project" value="InterPro"/>
</dbReference>
<dbReference type="GO" id="GO:0000981">
    <property type="term" value="F:DNA-binding transcription factor activity, RNA polymerase II-specific"/>
    <property type="evidence" value="ECO:0007669"/>
    <property type="project" value="InterPro"/>
</dbReference>
<feature type="region of interest" description="Disordered" evidence="7">
    <location>
        <begin position="662"/>
        <end position="683"/>
    </location>
</feature>
<feature type="region of interest" description="Disordered" evidence="7">
    <location>
        <begin position="62"/>
        <end position="172"/>
    </location>
</feature>
<protein>
    <submittedName>
        <fullName evidence="9">Fungal-specific transcription factor domain-containing protein</fullName>
    </submittedName>
</protein>
<dbReference type="GO" id="GO:0006351">
    <property type="term" value="P:DNA-templated transcription"/>
    <property type="evidence" value="ECO:0007669"/>
    <property type="project" value="InterPro"/>
</dbReference>
<sequence>MADTRSSNKQPARTRVRAGKACTRCHEKRIKCDAMNQMPCTHCLRDRHIECVLRETKRGTYTRSGLRQKIGSDRPRPRSAAGVAGDSTSGSLNRRTEDKDSGALSLHGSDTAAVVPISTSPPNVATRSSVGTGHVQPRNGAEPSTLPAQQLPPVSESPVTQPSSGTPSDGSSYQAISWSAMFDHLLNNRETGRDWIDKCSITYLGESFPLAIVLGGLKDGSRPKLHHPGPPFPGTQANVPFPSQPAHMLPEDLEYLRAKGVFTLPEKAHRDVLIAVFLDRVYPLYPIINRQEFIQQYKQDELSLILIYAVSFIAATFASQSVLSLVGFESCREARSFFYKKAKALFDMGYETNKITVLQSTFFLSFYGGGPNTYWNFYSWISTAVTIAEAIGIHRSTSAIANMQPQDKSLMRRLWWALVVRDSICGTLVGRPFRIDLDQADTDMLTIEDFAHDTMAPDFLDNPSAQRYAQYQIETAKLSLIMRDIIISRFYPGREPVRSEDLHAKLTHWKAELVPTLTWDAEVLDSSNPFAMSLSVQYNHHLILIYLGHMRGQNTCQLDEQEIEEIVDCAAHHIPTVVCALATKSALLTVPHELYHGIFLAQAAFYERMRSPNKLVARLGRSALNSCQVVLQAISEFWDSGTFIMQLFENLSSRALEQSSWTTDSRQESGGSGFAEVSGVSSTMNSANEPGVFNALLGEDRWQGNPMLESLFDLPPELFLPE</sequence>
<dbReference type="PROSITE" id="PS00463">
    <property type="entry name" value="ZN2_CY6_FUNGAL_1"/>
    <property type="match status" value="1"/>
</dbReference>
<feature type="compositionally biased region" description="Polar residues" evidence="7">
    <location>
        <begin position="117"/>
        <end position="131"/>
    </location>
</feature>
<dbReference type="PANTHER" id="PTHR47171">
    <property type="entry name" value="FARA-RELATED"/>
    <property type="match status" value="1"/>
</dbReference>
<dbReference type="GO" id="GO:0009893">
    <property type="term" value="P:positive regulation of metabolic process"/>
    <property type="evidence" value="ECO:0007669"/>
    <property type="project" value="UniProtKB-ARBA"/>
</dbReference>
<feature type="domain" description="Zn(2)-C6 fungal-type" evidence="8">
    <location>
        <begin position="21"/>
        <end position="53"/>
    </location>
</feature>
<evidence type="ECO:0000256" key="3">
    <source>
        <dbReference type="ARBA" id="ARBA00023015"/>
    </source>
</evidence>
<dbReference type="RefSeq" id="XP_031911185.1">
    <property type="nucleotide sequence ID" value="XM_032051466.1"/>
</dbReference>
<evidence type="ECO:0000256" key="5">
    <source>
        <dbReference type="ARBA" id="ARBA00023163"/>
    </source>
</evidence>
<dbReference type="InterPro" id="IPR036864">
    <property type="entry name" value="Zn2-C6_fun-type_DNA-bd_sf"/>
</dbReference>
<dbReference type="InterPro" id="IPR007219">
    <property type="entry name" value="XnlR_reg_dom"/>
</dbReference>